<gene>
    <name evidence="1" type="ORF">C8N46_11210</name>
</gene>
<dbReference type="AlphaFoldDB" id="A0A2T6BRM4"/>
<sequence>MKKIFLGLLVAVATLTSCEFSETIYINEDGSGKMSMYLDASELMPMMKSQIPAEMKSLDSLISFKEVFAGQQKYINQLPKRDQELIQGLAKLNFHVVLDSDKDKLNTDMYMNFSSINDVQNAFDGLSSIGKLAQNRMTQGSISSLSDVNSDDILTAEYSLKKNKFRRFIRIVDTKLMDSLRTNLGQMQMILASSTYKLNYKFPKKVKSVSLEDAVIGKDGKSVTVTVNALDFVNDPEILNVEVELEK</sequence>
<protein>
    <recommendedName>
        <fullName evidence="3">Lipoprotein</fullName>
    </recommendedName>
</protein>
<accession>A0A2T6BRM4</accession>
<dbReference type="RefSeq" id="WP_108116584.1">
    <property type="nucleotide sequence ID" value="NZ_QBKT01000012.1"/>
</dbReference>
<keyword evidence="2" id="KW-1185">Reference proteome</keyword>
<evidence type="ECO:0000313" key="2">
    <source>
        <dbReference type="Proteomes" id="UP000244090"/>
    </source>
</evidence>
<dbReference type="Proteomes" id="UP000244090">
    <property type="component" value="Unassembled WGS sequence"/>
</dbReference>
<evidence type="ECO:0008006" key="3">
    <source>
        <dbReference type="Google" id="ProtNLM"/>
    </source>
</evidence>
<dbReference type="EMBL" id="QBKT01000012">
    <property type="protein sequence ID" value="PTX58702.1"/>
    <property type="molecule type" value="Genomic_DNA"/>
</dbReference>
<evidence type="ECO:0000313" key="1">
    <source>
        <dbReference type="EMBL" id="PTX58702.1"/>
    </source>
</evidence>
<comment type="caution">
    <text evidence="1">The sequence shown here is derived from an EMBL/GenBank/DDBJ whole genome shotgun (WGS) entry which is preliminary data.</text>
</comment>
<dbReference type="PROSITE" id="PS51257">
    <property type="entry name" value="PROKAR_LIPOPROTEIN"/>
    <property type="match status" value="1"/>
</dbReference>
<dbReference type="OrthoDB" id="978531at2"/>
<reference evidence="1 2" key="1">
    <citation type="submission" date="2018-04" db="EMBL/GenBank/DDBJ databases">
        <title>Genomic Encyclopedia of Archaeal and Bacterial Type Strains, Phase II (KMG-II): from individual species to whole genera.</title>
        <authorList>
            <person name="Goeker M."/>
        </authorList>
    </citation>
    <scope>NUCLEOTIDE SEQUENCE [LARGE SCALE GENOMIC DNA]</scope>
    <source>
        <strain evidence="1 2">DSM 25731</strain>
    </source>
</reference>
<proteinExistence type="predicted"/>
<name>A0A2T6BRM4_9FLAO</name>
<organism evidence="1 2">
    <name type="scientific">Kordia periserrulae</name>
    <dbReference type="NCBI Taxonomy" id="701523"/>
    <lineage>
        <taxon>Bacteria</taxon>
        <taxon>Pseudomonadati</taxon>
        <taxon>Bacteroidota</taxon>
        <taxon>Flavobacteriia</taxon>
        <taxon>Flavobacteriales</taxon>
        <taxon>Flavobacteriaceae</taxon>
        <taxon>Kordia</taxon>
    </lineage>
</organism>